<dbReference type="InterPro" id="IPR015500">
    <property type="entry name" value="Peptidase_S8_subtilisin-rel"/>
</dbReference>
<comment type="caution">
    <text evidence="12">The sequence shown here is derived from an EMBL/GenBank/DDBJ whole genome shotgun (WGS) entry which is preliminary data.</text>
</comment>
<evidence type="ECO:0000256" key="1">
    <source>
        <dbReference type="ARBA" id="ARBA00011073"/>
    </source>
</evidence>
<dbReference type="GO" id="GO:0006508">
    <property type="term" value="P:proteolysis"/>
    <property type="evidence" value="ECO:0007669"/>
    <property type="project" value="UniProtKB-KW"/>
</dbReference>
<evidence type="ECO:0000313" key="13">
    <source>
        <dbReference type="Proteomes" id="UP000636709"/>
    </source>
</evidence>
<feature type="active site" description="Charge relay system" evidence="6 7">
    <location>
        <position position="136"/>
    </location>
</feature>
<dbReference type="InterPro" id="IPR010259">
    <property type="entry name" value="S8pro/Inhibitor_I9"/>
</dbReference>
<dbReference type="Pfam" id="PF17766">
    <property type="entry name" value="fn3_6"/>
    <property type="match status" value="1"/>
</dbReference>
<evidence type="ECO:0000259" key="9">
    <source>
        <dbReference type="Pfam" id="PF00082"/>
    </source>
</evidence>
<dbReference type="Gene3D" id="3.50.30.30">
    <property type="match status" value="1"/>
</dbReference>
<dbReference type="Pfam" id="PF00082">
    <property type="entry name" value="Peptidase_S8"/>
    <property type="match status" value="1"/>
</dbReference>
<reference evidence="12" key="1">
    <citation type="submission" date="2020-07" db="EMBL/GenBank/DDBJ databases">
        <title>Genome sequence and genetic diversity analysis of an under-domesticated orphan crop, white fonio (Digitaria exilis).</title>
        <authorList>
            <person name="Bennetzen J.L."/>
            <person name="Chen S."/>
            <person name="Ma X."/>
            <person name="Wang X."/>
            <person name="Yssel A.E.J."/>
            <person name="Chaluvadi S.R."/>
            <person name="Johnson M."/>
            <person name="Gangashetty P."/>
            <person name="Hamidou F."/>
            <person name="Sanogo M.D."/>
            <person name="Zwaenepoel A."/>
            <person name="Wallace J."/>
            <person name="Van De Peer Y."/>
            <person name="Van Deynze A."/>
        </authorList>
    </citation>
    <scope>NUCLEOTIDE SEQUENCE</scope>
    <source>
        <tissue evidence="12">Leaves</tissue>
    </source>
</reference>
<dbReference type="CDD" id="cd04852">
    <property type="entry name" value="Peptidases_S8_3"/>
    <property type="match status" value="1"/>
</dbReference>
<feature type="active site" description="Charge relay system" evidence="6 7">
    <location>
        <position position="554"/>
    </location>
</feature>
<dbReference type="OrthoDB" id="206201at2759"/>
<feature type="active site" description="Charge relay system" evidence="6 7">
    <location>
        <position position="211"/>
    </location>
</feature>
<accession>A0A835BKS6</accession>
<comment type="similarity">
    <text evidence="1 7">Belongs to the peptidase S8 family.</text>
</comment>
<dbReference type="FunFam" id="3.50.30.30:FF:000005">
    <property type="entry name" value="subtilisin-like protease SBT1.5"/>
    <property type="match status" value="1"/>
</dbReference>
<dbReference type="InterPro" id="IPR034197">
    <property type="entry name" value="Peptidases_S8_3"/>
</dbReference>
<name>A0A835BKS6_9POAL</name>
<evidence type="ECO:0000256" key="3">
    <source>
        <dbReference type="ARBA" id="ARBA00022729"/>
    </source>
</evidence>
<gene>
    <name evidence="12" type="ORF">HU200_033861</name>
</gene>
<dbReference type="FunFam" id="2.60.40.2310:FF:000001">
    <property type="entry name" value="Subtilisin-like protease SBT1.5"/>
    <property type="match status" value="1"/>
</dbReference>
<dbReference type="PROSITE" id="PS00138">
    <property type="entry name" value="SUBTILASE_SER"/>
    <property type="match status" value="1"/>
</dbReference>
<dbReference type="Gene3D" id="3.30.70.80">
    <property type="entry name" value="Peptidase S8 propeptide/proteinase inhibitor I9"/>
    <property type="match status" value="1"/>
</dbReference>
<evidence type="ECO:0000256" key="7">
    <source>
        <dbReference type="PROSITE-ProRule" id="PRU01240"/>
    </source>
</evidence>
<evidence type="ECO:0000256" key="6">
    <source>
        <dbReference type="PIRSR" id="PIRSR615500-1"/>
    </source>
</evidence>
<dbReference type="FunFam" id="3.30.70.80:FF:000002">
    <property type="entry name" value="Subtilisin-like protease SBT5.3"/>
    <property type="match status" value="1"/>
</dbReference>
<dbReference type="InterPro" id="IPR036852">
    <property type="entry name" value="Peptidase_S8/S53_dom_sf"/>
</dbReference>
<dbReference type="CDD" id="cd02120">
    <property type="entry name" value="PA_subtilisin_like"/>
    <property type="match status" value="1"/>
</dbReference>
<dbReference type="GO" id="GO:0004252">
    <property type="term" value="F:serine-type endopeptidase activity"/>
    <property type="evidence" value="ECO:0007669"/>
    <property type="project" value="UniProtKB-UniRule"/>
</dbReference>
<evidence type="ECO:0000259" key="10">
    <source>
        <dbReference type="Pfam" id="PF05922"/>
    </source>
</evidence>
<dbReference type="FunFam" id="3.40.50.200:FF:000006">
    <property type="entry name" value="Subtilisin-like protease SBT1.5"/>
    <property type="match status" value="1"/>
</dbReference>
<dbReference type="InterPro" id="IPR023828">
    <property type="entry name" value="Peptidase_S8_Ser-AS"/>
</dbReference>
<dbReference type="SUPFAM" id="SSF52743">
    <property type="entry name" value="Subtilisin-like"/>
    <property type="match status" value="1"/>
</dbReference>
<feature type="domain" description="Peptidase S8/S53" evidence="9">
    <location>
        <begin position="128"/>
        <end position="587"/>
    </location>
</feature>
<evidence type="ECO:0000256" key="2">
    <source>
        <dbReference type="ARBA" id="ARBA00022670"/>
    </source>
</evidence>
<dbReference type="InterPro" id="IPR045051">
    <property type="entry name" value="SBT"/>
</dbReference>
<keyword evidence="4 7" id="KW-0378">Hydrolase</keyword>
<evidence type="ECO:0000256" key="4">
    <source>
        <dbReference type="ARBA" id="ARBA00022801"/>
    </source>
</evidence>
<dbReference type="PRINTS" id="PR00723">
    <property type="entry name" value="SUBTILISIN"/>
</dbReference>
<proteinExistence type="inferred from homology"/>
<feature type="domain" description="Inhibitor I9" evidence="10">
    <location>
        <begin position="22"/>
        <end position="102"/>
    </location>
</feature>
<protein>
    <submittedName>
        <fullName evidence="12">Uncharacterized protein</fullName>
    </submittedName>
</protein>
<dbReference type="Pfam" id="PF05922">
    <property type="entry name" value="Inhibitor_I9"/>
    <property type="match status" value="1"/>
</dbReference>
<keyword evidence="5 7" id="KW-0720">Serine protease</keyword>
<dbReference type="InterPro" id="IPR000209">
    <property type="entry name" value="Peptidase_S8/S53_dom"/>
</dbReference>
<dbReference type="Proteomes" id="UP000636709">
    <property type="component" value="Unassembled WGS sequence"/>
</dbReference>
<dbReference type="InterPro" id="IPR041469">
    <property type="entry name" value="Subtilisin-like_FN3"/>
</dbReference>
<keyword evidence="3 8" id="KW-0732">Signal</keyword>
<feature type="signal peptide" evidence="8">
    <location>
        <begin position="1"/>
        <end position="19"/>
    </location>
</feature>
<keyword evidence="13" id="KW-1185">Reference proteome</keyword>
<dbReference type="PANTHER" id="PTHR10795">
    <property type="entry name" value="PROPROTEIN CONVERTASE SUBTILISIN/KEXIN"/>
    <property type="match status" value="1"/>
</dbReference>
<evidence type="ECO:0000256" key="5">
    <source>
        <dbReference type="ARBA" id="ARBA00022825"/>
    </source>
</evidence>
<dbReference type="Gene3D" id="3.40.50.200">
    <property type="entry name" value="Peptidase S8/S53 domain"/>
    <property type="match status" value="1"/>
</dbReference>
<organism evidence="12 13">
    <name type="scientific">Digitaria exilis</name>
    <dbReference type="NCBI Taxonomy" id="1010633"/>
    <lineage>
        <taxon>Eukaryota</taxon>
        <taxon>Viridiplantae</taxon>
        <taxon>Streptophyta</taxon>
        <taxon>Embryophyta</taxon>
        <taxon>Tracheophyta</taxon>
        <taxon>Spermatophyta</taxon>
        <taxon>Magnoliopsida</taxon>
        <taxon>Liliopsida</taxon>
        <taxon>Poales</taxon>
        <taxon>Poaceae</taxon>
        <taxon>PACMAD clade</taxon>
        <taxon>Panicoideae</taxon>
        <taxon>Panicodae</taxon>
        <taxon>Paniceae</taxon>
        <taxon>Anthephorinae</taxon>
        <taxon>Digitaria</taxon>
    </lineage>
</organism>
<dbReference type="AlphaFoldDB" id="A0A835BKS6"/>
<dbReference type="PROSITE" id="PS51892">
    <property type="entry name" value="SUBTILASE"/>
    <property type="match status" value="1"/>
</dbReference>
<evidence type="ECO:0000313" key="12">
    <source>
        <dbReference type="EMBL" id="KAF8700971.1"/>
    </source>
</evidence>
<dbReference type="EMBL" id="JACEFO010001823">
    <property type="protein sequence ID" value="KAF8700971.1"/>
    <property type="molecule type" value="Genomic_DNA"/>
</dbReference>
<evidence type="ECO:0000256" key="8">
    <source>
        <dbReference type="SAM" id="SignalP"/>
    </source>
</evidence>
<dbReference type="Gene3D" id="2.60.40.2310">
    <property type="match status" value="1"/>
</dbReference>
<feature type="domain" description="Subtilisin-like protease fibronectin type-III" evidence="11">
    <location>
        <begin position="690"/>
        <end position="785"/>
    </location>
</feature>
<evidence type="ECO:0000259" key="11">
    <source>
        <dbReference type="Pfam" id="PF17766"/>
    </source>
</evidence>
<dbReference type="InterPro" id="IPR037045">
    <property type="entry name" value="S8pro/Inhibitor_I9_sf"/>
</dbReference>
<keyword evidence="2 7" id="KW-0645">Protease</keyword>
<sequence length="796" mass="84666">MTALLGFFLLLLQFGPSACSNVYIVYMGERSPELDPALVQDSHHGMLAAVLGSEPAAKDAILYSYRHGFSGFAAVLTDSQAARLADWPGVVRVVRNRVLDLHTTRSWDFMRVSPSSSVGILSESRFGEDSIIGVLDTGIWPESASFRDDGIGEVPRRWKGKCIVGDRFNASNCNRKIIGAKWYIKGYEAEYGKMNTTDIYEFMSARDAVGHGTHTASTAAGALVAGANFRGLASGVARGGAPRARLAVYKVCWATGDCTSADILAAFDDAIHDGVDVLSVSLGQAPPLPAYVDDVLSIGSFHAVAKGIVVVCSAGNSGPYSETVINSAPWILTVAAGTLDRTFLAKITLGNNSTFVGQTLYSGKHPAKSMRIVYAEDIASNNADDTDARSCTAGSLNSTLVKGNVVLCFQTRAQRAASVAVETVKKSRGVGVIFAQFLTKDIASSFDIPCVQVDYQVGTAILAYTTSTRNPTVQFSSANSILGELIGPEVAYFSSRGPSSLSPAVLKLVENTLYLLIQPDIAAPGVNILAAWTPAAAISSAIGSVNFKIDSGTSMSCPHISGVVALLKSMHPNWSPAAVKSALVTTGNTSSVSLLMIVLTLTSQHLAANVHDNYGFEIVSEAAPYNQANPFDYGGGHVDPNRAAHPGLVYDMGTSDYVSFLCSMGYNSSAVSSMTLQHASCQHTPKTQLNLNLPSVTIPELRGKLTVSRTVTNVGSAMSKYRARVEPPPGVDVTVSPSILIFNSTVKRLSFKVTFQAKLKVQGRYTFGSLTWEDGTHTVRIPLVVRTMISNFYVNA</sequence>
<feature type="chain" id="PRO_5033040934" evidence="8">
    <location>
        <begin position="20"/>
        <end position="796"/>
    </location>
</feature>